<dbReference type="PANTHER" id="PTHR43918">
    <property type="entry name" value="ACETYLCHOLINESTERASE"/>
    <property type="match status" value="1"/>
</dbReference>
<dbReference type="InterPro" id="IPR029058">
    <property type="entry name" value="AB_hydrolase_fold"/>
</dbReference>
<comment type="similarity">
    <text evidence="1 5">Belongs to the type-B carboxylesterase/lipase family.</text>
</comment>
<dbReference type="OrthoDB" id="408631at2759"/>
<feature type="chain" id="PRO_5040538664" description="Carboxylic ester hydrolase" evidence="5">
    <location>
        <begin position="25"/>
        <end position="540"/>
    </location>
</feature>
<dbReference type="EMBL" id="JAATWM020000024">
    <property type="protein sequence ID" value="KAF9875012.1"/>
    <property type="molecule type" value="Genomic_DNA"/>
</dbReference>
<evidence type="ECO:0000313" key="7">
    <source>
        <dbReference type="EMBL" id="KAF9875012.1"/>
    </source>
</evidence>
<dbReference type="SUPFAM" id="SSF53474">
    <property type="entry name" value="alpha/beta-Hydrolases"/>
    <property type="match status" value="1"/>
</dbReference>
<evidence type="ECO:0000259" key="6">
    <source>
        <dbReference type="Pfam" id="PF00135"/>
    </source>
</evidence>
<accession>A0A9P6LJW8</accession>
<dbReference type="EC" id="3.1.1.-" evidence="5"/>
<comment type="caution">
    <text evidence="7">The sequence shown here is derived from an EMBL/GenBank/DDBJ whole genome shotgun (WGS) entry which is preliminary data.</text>
</comment>
<evidence type="ECO:0000256" key="3">
    <source>
        <dbReference type="ARBA" id="ARBA00023157"/>
    </source>
</evidence>
<dbReference type="InterPro" id="IPR050654">
    <property type="entry name" value="AChE-related_enzymes"/>
</dbReference>
<dbReference type="InterPro" id="IPR019819">
    <property type="entry name" value="Carboxylesterase_B_CS"/>
</dbReference>
<feature type="signal peptide" evidence="5">
    <location>
        <begin position="1"/>
        <end position="24"/>
    </location>
</feature>
<feature type="domain" description="Carboxylesterase type B" evidence="6">
    <location>
        <begin position="32"/>
        <end position="483"/>
    </location>
</feature>
<feature type="active site" description="Acyl-ester intermediate" evidence="4">
    <location>
        <position position="235"/>
    </location>
</feature>
<dbReference type="PROSITE" id="PS00941">
    <property type="entry name" value="CARBOXYLESTERASE_B_2"/>
    <property type="match status" value="1"/>
</dbReference>
<dbReference type="GO" id="GO:0004104">
    <property type="term" value="F:cholinesterase activity"/>
    <property type="evidence" value="ECO:0007669"/>
    <property type="project" value="InterPro"/>
</dbReference>
<dbReference type="InterPro" id="IPR019826">
    <property type="entry name" value="Carboxylesterase_B_AS"/>
</dbReference>
<dbReference type="Proteomes" id="UP000781932">
    <property type="component" value="Unassembled WGS sequence"/>
</dbReference>
<keyword evidence="8" id="KW-1185">Reference proteome</keyword>
<evidence type="ECO:0000256" key="4">
    <source>
        <dbReference type="PIRSR" id="PIRSR600997-1"/>
    </source>
</evidence>
<proteinExistence type="inferred from homology"/>
<dbReference type="InterPro" id="IPR000997">
    <property type="entry name" value="Cholinesterase"/>
</dbReference>
<keyword evidence="5" id="KW-0732">Signal</keyword>
<dbReference type="InterPro" id="IPR002018">
    <property type="entry name" value="CarbesteraseB"/>
</dbReference>
<reference evidence="7" key="2">
    <citation type="submission" date="2020-11" db="EMBL/GenBank/DDBJ databases">
        <title>Whole genome sequencing of Colletotrichum sp.</title>
        <authorList>
            <person name="Li H."/>
        </authorList>
    </citation>
    <scope>NUCLEOTIDE SEQUENCE</scope>
    <source>
        <strain evidence="7">CkLH20</strain>
    </source>
</reference>
<evidence type="ECO:0000256" key="5">
    <source>
        <dbReference type="RuleBase" id="RU361235"/>
    </source>
</evidence>
<keyword evidence="2 5" id="KW-0378">Hydrolase</keyword>
<dbReference type="RefSeq" id="XP_038744473.1">
    <property type="nucleotide sequence ID" value="XM_038890423.1"/>
</dbReference>
<gene>
    <name evidence="7" type="ORF">CkaCkLH20_07706</name>
</gene>
<dbReference type="PRINTS" id="PR00878">
    <property type="entry name" value="CHOLNESTRASE"/>
</dbReference>
<organism evidence="7 8">
    <name type="scientific">Colletotrichum karsti</name>
    <dbReference type="NCBI Taxonomy" id="1095194"/>
    <lineage>
        <taxon>Eukaryota</taxon>
        <taxon>Fungi</taxon>
        <taxon>Dikarya</taxon>
        <taxon>Ascomycota</taxon>
        <taxon>Pezizomycotina</taxon>
        <taxon>Sordariomycetes</taxon>
        <taxon>Hypocreomycetidae</taxon>
        <taxon>Glomerellales</taxon>
        <taxon>Glomerellaceae</taxon>
        <taxon>Colletotrichum</taxon>
        <taxon>Colletotrichum boninense species complex</taxon>
    </lineage>
</organism>
<protein>
    <recommendedName>
        <fullName evidence="5">Carboxylic ester hydrolase</fullName>
        <ecNumber evidence="5">3.1.1.-</ecNumber>
    </recommendedName>
</protein>
<evidence type="ECO:0000313" key="8">
    <source>
        <dbReference type="Proteomes" id="UP000781932"/>
    </source>
</evidence>
<evidence type="ECO:0000256" key="2">
    <source>
        <dbReference type="ARBA" id="ARBA00022801"/>
    </source>
</evidence>
<dbReference type="Pfam" id="PF00135">
    <property type="entry name" value="COesterase"/>
    <property type="match status" value="1"/>
</dbReference>
<dbReference type="GeneID" id="62163497"/>
<dbReference type="Gene3D" id="3.40.50.1820">
    <property type="entry name" value="alpha/beta hydrolase"/>
    <property type="match status" value="1"/>
</dbReference>
<dbReference type="PROSITE" id="PS00122">
    <property type="entry name" value="CARBOXYLESTERASE_B_1"/>
    <property type="match status" value="1"/>
</dbReference>
<dbReference type="AlphaFoldDB" id="A0A9P6LJW8"/>
<dbReference type="PANTHER" id="PTHR43918:SF4">
    <property type="entry name" value="CARBOXYLIC ESTER HYDROLASE"/>
    <property type="match status" value="1"/>
</dbReference>
<sequence>MAIVPQVSLTQLLLSSTFLLQALAAPAANVAAPTVNIPNGAIIGTTTQPAVPGATYANAYLGVPFAKSPPERFSAPEAAAAWTSPLSATSFKPACIQQFSDSGNAQILQKAIFGNPTGPLTQESEDCLYLNVFTPPTATSSTKKAVLFWIFPGNLQFGTASLPIYDGGALAVAQDVIVVTTNYRTNIFGFSNSPDIPAGTQNAGFLDQRLALKWVQDNIGRFGGDPSKVTIFGESAGGESVKQLLANPPSPLPFSAAIMQSQQAMLIGSGSDSYSKVLKQFNCADVTCLRQVSASDIKAYIESAALVFPPVVDGTYTNDVRNSIKIGQWPKIPVMIGTTLNEARAFLAVESLNDGSAAFTNALSTVGLKDATTKNSILSQYALKGINDPYLLADKIITDAVFTCTTSRLATFLAANGVTTYRYRYDPTFASTSIFANAGSYHTSEIPSVFGTYAQYGKWGKATDQQAKLSSFMQGVWGGFAKNPAGGVGWPKVGGGILGFDMGLLGSGGSTGVTTANSAMAADFVCPLYYGLEDAMGFSW</sequence>
<feature type="active site" description="Charge relay system" evidence="4">
    <location>
        <position position="342"/>
    </location>
</feature>
<feature type="active site" description="Charge relay system" evidence="4">
    <location>
        <position position="442"/>
    </location>
</feature>
<evidence type="ECO:0000256" key="1">
    <source>
        <dbReference type="ARBA" id="ARBA00005964"/>
    </source>
</evidence>
<reference evidence="7" key="1">
    <citation type="submission" date="2020-03" db="EMBL/GenBank/DDBJ databases">
        <authorList>
            <person name="He L."/>
        </authorList>
    </citation>
    <scope>NUCLEOTIDE SEQUENCE</scope>
    <source>
        <strain evidence="7">CkLH20</strain>
    </source>
</reference>
<name>A0A9P6LJW8_9PEZI</name>
<keyword evidence="3" id="KW-1015">Disulfide bond</keyword>